<dbReference type="PANTHER" id="PTHR46025:SF3">
    <property type="entry name" value="XYLOSYLTRANSFERASE OXT"/>
    <property type="match status" value="1"/>
</dbReference>
<keyword evidence="5" id="KW-0812">Transmembrane</keyword>
<dbReference type="Proteomes" id="UP000026249">
    <property type="component" value="Unassembled WGS sequence"/>
</dbReference>
<feature type="domain" description="DUF5928" evidence="15">
    <location>
        <begin position="270"/>
        <end position="525"/>
    </location>
</feature>
<proteinExistence type="predicted"/>
<keyword evidence="7" id="KW-0256">Endoplasmic reticulum</keyword>
<keyword evidence="8" id="KW-0735">Signal-anchor</keyword>
<organism evidence="16 17">
    <name type="scientific">Actibacterium mucosum KCTC 23349</name>
    <dbReference type="NCBI Taxonomy" id="1454373"/>
    <lineage>
        <taxon>Bacteria</taxon>
        <taxon>Pseudomonadati</taxon>
        <taxon>Pseudomonadota</taxon>
        <taxon>Alphaproteobacteria</taxon>
        <taxon>Rhodobacterales</taxon>
        <taxon>Roseobacteraceae</taxon>
        <taxon>Actibacterium</taxon>
    </lineage>
</organism>
<dbReference type="GO" id="GO:0046872">
    <property type="term" value="F:metal ion binding"/>
    <property type="evidence" value="ECO:0007669"/>
    <property type="project" value="UniProtKB-KW"/>
</dbReference>
<keyword evidence="3" id="KW-0328">Glycosyltransferase</keyword>
<sequence>MARIAFILLCHKDPDAIIQQARRLTEAGDYVAIHFDARAKRSHFDKIIDGLGDNENVVMARRRIKCGWGAWSLVQATLYAVEAAEKAFPKATHFYMLSGDCMPIKSAAYTHAFLDGQDKDFIESFDFFESDWIKTGMKGDRLHYRHYFNERTQKRLFYGAFNLQKKLGLDRKVPADLQIMIGSQWWCLRRRTIEAVLKFTRDRRDVMRFFATTWIPDETFFQTLVRHLVPEAEIETRTLTFLMFSDYGMPLVFYNDHYDLLLSQDYLFARKISPEARELRRRLGALYTTDDAQFTISGEGPSLFKFLTGRGRIGRRFAQRFWETESSLGRERELMIITCKKWHVAKRLLDQARQATNVPGIEYLFNEEGTALPDLGGIQTTLEKRTRHRRALMRMLFDYYDTNRLMICLDPSNLDLMHDFYSDRSVTKLLEIKTDFSDDYLIGHAKRVGLAGERTPQETVDRLLPTIRYDVVFESDRIRDANFPHLYRIHESRTAEENTEALAEFLDVPPEKAHEIASTHYLFVD</sequence>
<evidence type="ECO:0000256" key="8">
    <source>
        <dbReference type="ARBA" id="ARBA00022968"/>
    </source>
</evidence>
<dbReference type="GO" id="GO:0030158">
    <property type="term" value="F:protein xylosyltransferase activity"/>
    <property type="evidence" value="ECO:0007669"/>
    <property type="project" value="InterPro"/>
</dbReference>
<evidence type="ECO:0000313" key="16">
    <source>
        <dbReference type="EMBL" id="KAJ54668.1"/>
    </source>
</evidence>
<dbReference type="InterPro" id="IPR045972">
    <property type="entry name" value="DUF5928"/>
</dbReference>
<dbReference type="GO" id="GO:0015012">
    <property type="term" value="P:heparan sulfate proteoglycan biosynthetic process"/>
    <property type="evidence" value="ECO:0007669"/>
    <property type="project" value="TreeGrafter"/>
</dbReference>
<comment type="caution">
    <text evidence="16">The sequence shown here is derived from an EMBL/GenBank/DDBJ whole genome shotgun (WGS) entry which is preliminary data.</text>
</comment>
<evidence type="ECO:0000256" key="3">
    <source>
        <dbReference type="ARBA" id="ARBA00022676"/>
    </source>
</evidence>
<dbReference type="InterPro" id="IPR043538">
    <property type="entry name" value="XYLT"/>
</dbReference>
<protein>
    <recommendedName>
        <fullName evidence="14">Peptide O-xylosyltransferase</fullName>
    </recommendedName>
</protein>
<evidence type="ECO:0000256" key="10">
    <source>
        <dbReference type="ARBA" id="ARBA00023034"/>
    </source>
</evidence>
<dbReference type="RefSeq" id="WP_035260825.1">
    <property type="nucleotide sequence ID" value="NZ_JFKE01000006.1"/>
</dbReference>
<keyword evidence="13" id="KW-0325">Glycoprotein</keyword>
<evidence type="ECO:0000259" key="15">
    <source>
        <dbReference type="Pfam" id="PF19350"/>
    </source>
</evidence>
<evidence type="ECO:0000256" key="2">
    <source>
        <dbReference type="ARBA" id="ARBA00004648"/>
    </source>
</evidence>
<dbReference type="AlphaFoldDB" id="A0A037ZGC1"/>
<evidence type="ECO:0000256" key="9">
    <source>
        <dbReference type="ARBA" id="ARBA00022989"/>
    </source>
</evidence>
<dbReference type="STRING" id="1454373.ACMU_16260"/>
<keyword evidence="9" id="KW-1133">Transmembrane helix</keyword>
<dbReference type="Pfam" id="PF19350">
    <property type="entry name" value="DUF5928"/>
    <property type="match status" value="1"/>
</dbReference>
<keyword evidence="10" id="KW-0333">Golgi apparatus</keyword>
<dbReference type="Pfam" id="PF02485">
    <property type="entry name" value="Branch"/>
    <property type="match status" value="1"/>
</dbReference>
<dbReference type="InterPro" id="IPR003406">
    <property type="entry name" value="Glyco_trans_14"/>
</dbReference>
<keyword evidence="12" id="KW-1015">Disulfide bond</keyword>
<evidence type="ECO:0000256" key="6">
    <source>
        <dbReference type="ARBA" id="ARBA00022723"/>
    </source>
</evidence>
<dbReference type="OrthoDB" id="7943907at2"/>
<keyword evidence="4 16" id="KW-0808">Transferase</keyword>
<dbReference type="PANTHER" id="PTHR46025">
    <property type="entry name" value="XYLOSYLTRANSFERASE OXT"/>
    <property type="match status" value="1"/>
</dbReference>
<evidence type="ECO:0000313" key="17">
    <source>
        <dbReference type="Proteomes" id="UP000026249"/>
    </source>
</evidence>
<gene>
    <name evidence="16" type="ORF">ACMU_16260</name>
</gene>
<evidence type="ECO:0000256" key="13">
    <source>
        <dbReference type="ARBA" id="ARBA00023180"/>
    </source>
</evidence>
<dbReference type="EMBL" id="JFKE01000006">
    <property type="protein sequence ID" value="KAJ54668.1"/>
    <property type="molecule type" value="Genomic_DNA"/>
</dbReference>
<evidence type="ECO:0000256" key="14">
    <source>
        <dbReference type="ARBA" id="ARBA00042865"/>
    </source>
</evidence>
<reference evidence="16 17" key="1">
    <citation type="submission" date="2014-03" db="EMBL/GenBank/DDBJ databases">
        <title>Draft Genome Sequence of Actibacterium mucosum KCTC 23349, a Marine Alphaproteobacterium with Complex Ionic Requirements Isolated from Mediterranean Seawater at Malvarrosa Beach, Valencia, Spain.</title>
        <authorList>
            <person name="Arahal D.R."/>
            <person name="Shao Z."/>
            <person name="Lai Q."/>
            <person name="Pujalte M.J."/>
        </authorList>
    </citation>
    <scope>NUCLEOTIDE SEQUENCE [LARGE SCALE GENOMIC DNA]</scope>
    <source>
        <strain evidence="16 17">KCTC 23349</strain>
    </source>
</reference>
<keyword evidence="17" id="KW-1185">Reference proteome</keyword>
<comment type="subcellular location">
    <subcellularLocation>
        <location evidence="2">Endoplasmic reticulum membrane</location>
        <topology evidence="2">Single-pass type II membrane protein</topology>
    </subcellularLocation>
    <subcellularLocation>
        <location evidence="1">Golgi apparatus membrane</location>
        <topology evidence="1">Single-pass type II membrane protein</topology>
    </subcellularLocation>
</comment>
<evidence type="ECO:0000256" key="12">
    <source>
        <dbReference type="ARBA" id="ARBA00023157"/>
    </source>
</evidence>
<dbReference type="GO" id="GO:0016020">
    <property type="term" value="C:membrane"/>
    <property type="evidence" value="ECO:0007669"/>
    <property type="project" value="InterPro"/>
</dbReference>
<evidence type="ECO:0000256" key="5">
    <source>
        <dbReference type="ARBA" id="ARBA00022692"/>
    </source>
</evidence>
<accession>A0A037ZGC1</accession>
<keyword evidence="11" id="KW-0472">Membrane</keyword>
<keyword evidence="6" id="KW-0479">Metal-binding</keyword>
<evidence type="ECO:0000256" key="1">
    <source>
        <dbReference type="ARBA" id="ARBA00004323"/>
    </source>
</evidence>
<evidence type="ECO:0000256" key="7">
    <source>
        <dbReference type="ARBA" id="ARBA00022824"/>
    </source>
</evidence>
<dbReference type="GO" id="GO:0050650">
    <property type="term" value="P:chondroitin sulfate proteoglycan biosynthetic process"/>
    <property type="evidence" value="ECO:0007669"/>
    <property type="project" value="TreeGrafter"/>
</dbReference>
<evidence type="ECO:0000256" key="11">
    <source>
        <dbReference type="ARBA" id="ARBA00023136"/>
    </source>
</evidence>
<name>A0A037ZGC1_9RHOB</name>
<evidence type="ECO:0000256" key="4">
    <source>
        <dbReference type="ARBA" id="ARBA00022679"/>
    </source>
</evidence>